<name>A0A087UXB6_STEMI</name>
<dbReference type="EMBL" id="KK122141">
    <property type="protein sequence ID" value="KFM82005.1"/>
    <property type="molecule type" value="Genomic_DNA"/>
</dbReference>
<organism evidence="1 2">
    <name type="scientific">Stegodyphus mimosarum</name>
    <name type="common">African social velvet spider</name>
    <dbReference type="NCBI Taxonomy" id="407821"/>
    <lineage>
        <taxon>Eukaryota</taxon>
        <taxon>Metazoa</taxon>
        <taxon>Ecdysozoa</taxon>
        <taxon>Arthropoda</taxon>
        <taxon>Chelicerata</taxon>
        <taxon>Arachnida</taxon>
        <taxon>Araneae</taxon>
        <taxon>Araneomorphae</taxon>
        <taxon>Entelegynae</taxon>
        <taxon>Eresoidea</taxon>
        <taxon>Eresidae</taxon>
        <taxon>Stegodyphus</taxon>
    </lineage>
</organism>
<dbReference type="Proteomes" id="UP000054359">
    <property type="component" value="Unassembled WGS sequence"/>
</dbReference>
<sequence length="45" mass="5250">MTCLTHTFHCLMEEISANYSNSEKLISNINKIFLKAPYHLQCFKS</sequence>
<reference evidence="1 2" key="1">
    <citation type="submission" date="2013-11" db="EMBL/GenBank/DDBJ databases">
        <title>Genome sequencing of Stegodyphus mimosarum.</title>
        <authorList>
            <person name="Bechsgaard J."/>
        </authorList>
    </citation>
    <scope>NUCLEOTIDE SEQUENCE [LARGE SCALE GENOMIC DNA]</scope>
</reference>
<keyword evidence="2" id="KW-1185">Reference proteome</keyword>
<evidence type="ECO:0000313" key="1">
    <source>
        <dbReference type="EMBL" id="KFM82005.1"/>
    </source>
</evidence>
<accession>A0A087UXB6</accession>
<proteinExistence type="predicted"/>
<protein>
    <submittedName>
        <fullName evidence="1">Uncharacterized protein</fullName>
    </submittedName>
</protein>
<dbReference type="OrthoDB" id="8032690at2759"/>
<feature type="non-terminal residue" evidence="1">
    <location>
        <position position="45"/>
    </location>
</feature>
<gene>
    <name evidence="1" type="ORF">X975_09602</name>
</gene>
<dbReference type="AlphaFoldDB" id="A0A087UXB6"/>
<evidence type="ECO:0000313" key="2">
    <source>
        <dbReference type="Proteomes" id="UP000054359"/>
    </source>
</evidence>